<proteinExistence type="inferred from homology"/>
<keyword evidence="6" id="KW-0406">Ion transport</keyword>
<dbReference type="Proteomes" id="UP000247838">
    <property type="component" value="Unassembled WGS sequence"/>
</dbReference>
<dbReference type="Pfam" id="PF07715">
    <property type="entry name" value="Plug"/>
    <property type="match status" value="1"/>
</dbReference>
<dbReference type="GO" id="GO:0044718">
    <property type="term" value="P:siderophore transmembrane transport"/>
    <property type="evidence" value="ECO:0007669"/>
    <property type="project" value="TreeGrafter"/>
</dbReference>
<dbReference type="STRING" id="1267021.FPB0191_00241"/>
<evidence type="ECO:0000313" key="20">
    <source>
        <dbReference type="Proteomes" id="UP000247838"/>
    </source>
</evidence>
<dbReference type="InterPro" id="IPR012910">
    <property type="entry name" value="Plug_dom"/>
</dbReference>
<dbReference type="GO" id="GO:0009279">
    <property type="term" value="C:cell outer membrane"/>
    <property type="evidence" value="ECO:0007669"/>
    <property type="project" value="UniProtKB-SubCell"/>
</dbReference>
<name>A0A0A7RXP1_FRIPE</name>
<dbReference type="PANTHER" id="PTHR30069:SF53">
    <property type="entry name" value="COLICIN I RECEPTOR-RELATED"/>
    <property type="match status" value="1"/>
</dbReference>
<comment type="subcellular location">
    <subcellularLocation>
        <location evidence="1 10">Cell outer membrane</location>
        <topology evidence="1 10">Multi-pass membrane protein</topology>
    </subcellularLocation>
</comment>
<feature type="signal peptide" evidence="14">
    <location>
        <begin position="1"/>
        <end position="29"/>
    </location>
</feature>
<evidence type="ECO:0000256" key="4">
    <source>
        <dbReference type="ARBA" id="ARBA00022692"/>
    </source>
</evidence>
<evidence type="ECO:0000256" key="14">
    <source>
        <dbReference type="SAM" id="SignalP"/>
    </source>
</evidence>
<dbReference type="InterPro" id="IPR039426">
    <property type="entry name" value="TonB-dep_rcpt-like"/>
</dbReference>
<keyword evidence="5 14" id="KW-0732">Signal</keyword>
<dbReference type="InterPro" id="IPR000531">
    <property type="entry name" value="Beta-barrel_TonB"/>
</dbReference>
<gene>
    <name evidence="18" type="ORF">DKK76_01170</name>
    <name evidence="17" type="ORF">FPB0191_00241</name>
</gene>
<evidence type="ECO:0000256" key="13">
    <source>
        <dbReference type="SAM" id="MobiDB-lite"/>
    </source>
</evidence>
<feature type="region of interest" description="Disordered" evidence="13">
    <location>
        <begin position="256"/>
        <end position="277"/>
    </location>
</feature>
<keyword evidence="4 10" id="KW-0812">Transmembrane</keyword>
<evidence type="ECO:0000256" key="9">
    <source>
        <dbReference type="ARBA" id="ARBA00023237"/>
    </source>
</evidence>
<evidence type="ECO:0000256" key="12">
    <source>
        <dbReference type="RuleBase" id="RU003357"/>
    </source>
</evidence>
<evidence type="ECO:0000259" key="16">
    <source>
        <dbReference type="Pfam" id="PF07715"/>
    </source>
</evidence>
<dbReference type="Gene3D" id="2.170.130.10">
    <property type="entry name" value="TonB-dependent receptor, plug domain"/>
    <property type="match status" value="1"/>
</dbReference>
<evidence type="ECO:0000256" key="7">
    <source>
        <dbReference type="ARBA" id="ARBA00023077"/>
    </source>
</evidence>
<keyword evidence="19" id="KW-1185">Reference proteome</keyword>
<sequence>MSSKIKFNLLTYTIKSSLLLSTLSATALAATNSDMDTMVVTASGFEQQIKEAPASISVITSKEISNKPYRDITDALKDIPGINVSGGGDSTDISIRGMDAKYTLILIDGKKVNTRETRPNSDGSGFEQGWLPPLAAIDRIEVVRGPMSSLYGSDAMGGVINIITKKVADNWQGGIRLESTIQDNSKAKNYYNGNFSVMGPIINDILGIQLYGQYSDRDEDKFLNGHAAQKLQSINGKLSLNLTENQRFDLDFGRSLQTSEATGGKTRNPRRGDFKRDNRRNSFALTHNGVFDNFTTTSFVSHEENNNPKRNMKIRNTDVDTRAVIPFSINTLSIGAAYNYQELHDNGNELKTTLNEIDRWNYAIFTEDELQLLENWSLTLGLRFNKNENYGNNWNPRVYSVWNINDNFTLKGGYSTGYAAPQLRYVVSDWGQVTGGSGTGNHGVIIGNPDLKPEKTNSYEISLSYDNDFGLSTSVTGFYTKYKDKIQSYYLCNHGAGSGTCTVNGQGSFDFVQKRENVDKADLKGLEFTLKTPLFANISVTSNYTWTKTEQKSGKYKGRPLNRTPKQKFNTQLDWNISTEWDLWAKMAYYGVESSSSRNGKKVEYPGYTFWDLGAVYQVNNQTKIMAGIYNLFDKDVMNEDFGKTLDGRRYWVGTEISF</sequence>
<keyword evidence="7 11" id="KW-0798">TonB box</keyword>
<evidence type="ECO:0000256" key="11">
    <source>
        <dbReference type="PROSITE-ProRule" id="PRU10143"/>
    </source>
</evidence>
<feature type="domain" description="TonB-dependent receptor plug" evidence="16">
    <location>
        <begin position="49"/>
        <end position="159"/>
    </location>
</feature>
<dbReference type="HOGENOM" id="CLU_008287_18_2_6"/>
<dbReference type="InterPro" id="IPR036942">
    <property type="entry name" value="Beta-barrel_TonB_sf"/>
</dbReference>
<accession>A0A0A7RXP1</accession>
<keyword evidence="3 10" id="KW-1134">Transmembrane beta strand</keyword>
<dbReference type="RefSeq" id="WP_039103409.1">
    <property type="nucleotide sequence ID" value="NZ_CALYQC010000017.1"/>
</dbReference>
<feature type="chain" id="PRO_5035987143" evidence="14">
    <location>
        <begin position="30"/>
        <end position="659"/>
    </location>
</feature>
<evidence type="ECO:0000313" key="19">
    <source>
        <dbReference type="Proteomes" id="UP000030901"/>
    </source>
</evidence>
<dbReference type="AlphaFoldDB" id="A0A0A7RXP1"/>
<reference evidence="18 20" key="2">
    <citation type="submission" date="2018-05" db="EMBL/GenBank/DDBJ databases">
        <title>Reference genomes for bee gut microbiota database.</title>
        <authorList>
            <person name="Ellegaard K.M."/>
        </authorList>
    </citation>
    <scope>NUCLEOTIDE SEQUENCE [LARGE SCALE GENOMIC DNA]</scope>
    <source>
        <strain evidence="18 20">ESL0167</strain>
    </source>
</reference>
<dbReference type="GO" id="GO:0015344">
    <property type="term" value="F:siderophore uptake transmembrane transporter activity"/>
    <property type="evidence" value="ECO:0007669"/>
    <property type="project" value="TreeGrafter"/>
</dbReference>
<dbReference type="EMBL" id="CP009056">
    <property type="protein sequence ID" value="AJA44090.1"/>
    <property type="molecule type" value="Genomic_DNA"/>
</dbReference>
<keyword evidence="9 10" id="KW-0998">Cell outer membrane</keyword>
<dbReference type="InterPro" id="IPR010916">
    <property type="entry name" value="TonB_box_CS"/>
</dbReference>
<evidence type="ECO:0000313" key="17">
    <source>
        <dbReference type="EMBL" id="AJA44090.1"/>
    </source>
</evidence>
<reference evidence="17 19" key="1">
    <citation type="journal article" date="2014" name="Appl. Environ. Microbiol.">
        <title>Gut symbionts from distinct hosts exhibit genotoxic activity via divergent colibactin biosynthetic pathways.</title>
        <authorList>
            <person name="Engel P."/>
            <person name="Vizcaino M.I."/>
            <person name="Crawford J.M."/>
        </authorList>
    </citation>
    <scope>NUCLEOTIDE SEQUENCE [LARGE SCALE GENOMIC DNA]</scope>
    <source>
        <strain evidence="17 19">PEB0191</strain>
    </source>
</reference>
<evidence type="ECO:0000256" key="3">
    <source>
        <dbReference type="ARBA" id="ARBA00022452"/>
    </source>
</evidence>
<evidence type="ECO:0000256" key="5">
    <source>
        <dbReference type="ARBA" id="ARBA00022729"/>
    </source>
</evidence>
<keyword evidence="8 10" id="KW-0472">Membrane</keyword>
<dbReference type="SUPFAM" id="SSF56935">
    <property type="entry name" value="Porins"/>
    <property type="match status" value="1"/>
</dbReference>
<feature type="domain" description="TonB-dependent receptor-like beta-barrel" evidence="15">
    <location>
        <begin position="187"/>
        <end position="632"/>
    </location>
</feature>
<dbReference type="InterPro" id="IPR037066">
    <property type="entry name" value="Plug_dom_sf"/>
</dbReference>
<dbReference type="PROSITE" id="PS00430">
    <property type="entry name" value="TONB_DEPENDENT_REC_1"/>
    <property type="match status" value="1"/>
</dbReference>
<comment type="similarity">
    <text evidence="10 12">Belongs to the TonB-dependent receptor family.</text>
</comment>
<keyword evidence="2 10" id="KW-0813">Transport</keyword>
<feature type="short sequence motif" description="TonB box" evidence="11">
    <location>
        <begin position="37"/>
        <end position="43"/>
    </location>
</feature>
<dbReference type="PROSITE" id="PS52016">
    <property type="entry name" value="TONB_DEPENDENT_REC_3"/>
    <property type="match status" value="1"/>
</dbReference>
<dbReference type="Pfam" id="PF00593">
    <property type="entry name" value="TonB_dep_Rec_b-barrel"/>
    <property type="match status" value="1"/>
</dbReference>
<organism evidence="17 19">
    <name type="scientific">Frischella perrara</name>
    <dbReference type="NCBI Taxonomy" id="1267021"/>
    <lineage>
        <taxon>Bacteria</taxon>
        <taxon>Pseudomonadati</taxon>
        <taxon>Pseudomonadota</taxon>
        <taxon>Gammaproteobacteria</taxon>
        <taxon>Orbales</taxon>
        <taxon>Orbaceae</taxon>
        <taxon>Frischella</taxon>
    </lineage>
</organism>
<dbReference type="OrthoDB" id="9764669at2"/>
<evidence type="ECO:0000256" key="6">
    <source>
        <dbReference type="ARBA" id="ARBA00023065"/>
    </source>
</evidence>
<evidence type="ECO:0000313" key="18">
    <source>
        <dbReference type="EMBL" id="PXY96736.1"/>
    </source>
</evidence>
<evidence type="ECO:0000256" key="8">
    <source>
        <dbReference type="ARBA" id="ARBA00023136"/>
    </source>
</evidence>
<evidence type="ECO:0000256" key="10">
    <source>
        <dbReference type="PROSITE-ProRule" id="PRU01360"/>
    </source>
</evidence>
<evidence type="ECO:0000256" key="2">
    <source>
        <dbReference type="ARBA" id="ARBA00022448"/>
    </source>
</evidence>
<dbReference type="CDD" id="cd01347">
    <property type="entry name" value="ligand_gated_channel"/>
    <property type="match status" value="1"/>
</dbReference>
<dbReference type="PANTHER" id="PTHR30069">
    <property type="entry name" value="TONB-DEPENDENT OUTER MEMBRANE RECEPTOR"/>
    <property type="match status" value="1"/>
</dbReference>
<keyword evidence="17" id="KW-0675">Receptor</keyword>
<evidence type="ECO:0000259" key="15">
    <source>
        <dbReference type="Pfam" id="PF00593"/>
    </source>
</evidence>
<dbReference type="KEGG" id="fpp:FPB0191_00241"/>
<dbReference type="Gene3D" id="2.40.170.20">
    <property type="entry name" value="TonB-dependent receptor, beta-barrel domain"/>
    <property type="match status" value="1"/>
</dbReference>
<protein>
    <submittedName>
        <fullName evidence="17">Outer membrane receptor for ferrienterochelin and colicins</fullName>
    </submittedName>
    <submittedName>
        <fullName evidence="18">TonB-dependent receptor</fullName>
    </submittedName>
</protein>
<dbReference type="EMBL" id="QGLM01000004">
    <property type="protein sequence ID" value="PXY96736.1"/>
    <property type="molecule type" value="Genomic_DNA"/>
</dbReference>
<dbReference type="Proteomes" id="UP000030901">
    <property type="component" value="Chromosome"/>
</dbReference>
<evidence type="ECO:0000256" key="1">
    <source>
        <dbReference type="ARBA" id="ARBA00004571"/>
    </source>
</evidence>